<dbReference type="InterPro" id="IPR051913">
    <property type="entry name" value="GH2_Domain-Containing"/>
</dbReference>
<dbReference type="InterPro" id="IPR006102">
    <property type="entry name" value="Ig-like_GH2"/>
</dbReference>
<sequence length="595" mass="65540">MVASAPGLHAQPAPEWQPEQPPLSTPWTDEVGPNNALPKYPRPQLAREKWKNLNGVWQYAAGSTPPARDAELDERILVPYPPESALSGIKRHDEHMLYRRTFKVPPDWRGQRLLLHLGAVDQEATVWVNGHEVARHGGGFTRFTVDVTDALKPGRKQQVTVAAEDRNEGNPYPVGKQTNKPGGIFYTGSSGIWQTVWIEPVSTAHIRHLDITPNLDTSSFALTAHTRGVRGQRVEAIVSEPGGREVSRTVGPADSPLSLPVPEAHLWSPKDPYLYDLTVRLIDGSGRAVDEVTSYQGMRSIGLVEDARGRPRMALNGEILFQQGMLDQGYWPDGLYTPPTDEAMRFDIKQAKQLGFNMLRKHIKVAPARWYYWADRMGMLVWQDMPSLTAQVGGEPGPPVSAEAKANYEAGLTDMVEQLDSTTSIVSWVTFNEGWGEFDTARLAERVERMDPSRLVNASSGVNCCNSLPDTGAGDVYDDHTYVGPGNPEVTGDRAAVDGEYGGLGLIEQGHLWPGDPSAYEMTDSRAELTRRYAELSDELTGVIRRQGLSAAIYTQVSDVENEVNGLMTYDRRITKPDVAAVRASNEAIIDVGTP</sequence>
<evidence type="ECO:0000313" key="9">
    <source>
        <dbReference type="Proteomes" id="UP000569329"/>
    </source>
</evidence>
<evidence type="ECO:0000313" key="8">
    <source>
        <dbReference type="EMBL" id="MBA8824393.1"/>
    </source>
</evidence>
<name>A0A839DTM4_9PSEU</name>
<dbReference type="SUPFAM" id="SSF49303">
    <property type="entry name" value="beta-Galactosidase/glucuronidase domain"/>
    <property type="match status" value="1"/>
</dbReference>
<dbReference type="Gene3D" id="3.20.20.80">
    <property type="entry name" value="Glycosidases"/>
    <property type="match status" value="1"/>
</dbReference>
<accession>A0A839DTM4</accession>
<dbReference type="Pfam" id="PF02836">
    <property type="entry name" value="Glyco_hydro_2_C"/>
    <property type="match status" value="1"/>
</dbReference>
<feature type="domain" description="Beta-mannosidase-like galactose-binding" evidence="7">
    <location>
        <begin position="93"/>
        <end position="164"/>
    </location>
</feature>
<dbReference type="GO" id="GO:0005975">
    <property type="term" value="P:carbohydrate metabolic process"/>
    <property type="evidence" value="ECO:0007669"/>
    <property type="project" value="InterPro"/>
</dbReference>
<dbReference type="SUPFAM" id="SSF51445">
    <property type="entry name" value="(Trans)glycosidases"/>
    <property type="match status" value="1"/>
</dbReference>
<comment type="similarity">
    <text evidence="1">Belongs to the glycosyl hydrolase 2 family.</text>
</comment>
<organism evidence="8 9">
    <name type="scientific">Halosaccharopolyspora lacisalsi</name>
    <dbReference type="NCBI Taxonomy" id="1000566"/>
    <lineage>
        <taxon>Bacteria</taxon>
        <taxon>Bacillati</taxon>
        <taxon>Actinomycetota</taxon>
        <taxon>Actinomycetes</taxon>
        <taxon>Pseudonocardiales</taxon>
        <taxon>Pseudonocardiaceae</taxon>
        <taxon>Halosaccharopolyspora</taxon>
    </lineage>
</organism>
<feature type="domain" description="Glycoside hydrolase family 2 catalytic" evidence="6">
    <location>
        <begin position="342"/>
        <end position="462"/>
    </location>
</feature>
<keyword evidence="9" id="KW-1185">Reference proteome</keyword>
<evidence type="ECO:0000256" key="1">
    <source>
        <dbReference type="ARBA" id="ARBA00007401"/>
    </source>
</evidence>
<feature type="region of interest" description="Disordered" evidence="4">
    <location>
        <begin position="1"/>
        <end position="39"/>
    </location>
</feature>
<dbReference type="Pfam" id="PF00703">
    <property type="entry name" value="Glyco_hydro_2"/>
    <property type="match status" value="1"/>
</dbReference>
<dbReference type="Gene3D" id="2.60.120.260">
    <property type="entry name" value="Galactose-binding domain-like"/>
    <property type="match status" value="1"/>
</dbReference>
<dbReference type="AlphaFoldDB" id="A0A839DTM4"/>
<dbReference type="InterPro" id="IPR013783">
    <property type="entry name" value="Ig-like_fold"/>
</dbReference>
<dbReference type="InterPro" id="IPR054593">
    <property type="entry name" value="Beta-mannosidase-like_N2"/>
</dbReference>
<gene>
    <name evidence="8" type="ORF">FHX42_001740</name>
</gene>
<dbReference type="EMBL" id="JACGWZ010000002">
    <property type="protein sequence ID" value="MBA8824393.1"/>
    <property type="molecule type" value="Genomic_DNA"/>
</dbReference>
<dbReference type="PANTHER" id="PTHR42732:SF2">
    <property type="entry name" value="BETA-MANNOSIDASE"/>
    <property type="match status" value="1"/>
</dbReference>
<dbReference type="Gene3D" id="2.60.40.10">
    <property type="entry name" value="Immunoglobulins"/>
    <property type="match status" value="1"/>
</dbReference>
<keyword evidence="2" id="KW-0378">Hydrolase</keyword>
<evidence type="ECO:0000256" key="2">
    <source>
        <dbReference type="ARBA" id="ARBA00022801"/>
    </source>
</evidence>
<evidence type="ECO:0000256" key="3">
    <source>
        <dbReference type="ARBA" id="ARBA00023295"/>
    </source>
</evidence>
<dbReference type="SUPFAM" id="SSF49785">
    <property type="entry name" value="Galactose-binding domain-like"/>
    <property type="match status" value="1"/>
</dbReference>
<feature type="domain" description="Glycoside hydrolase family 2 immunoglobulin-like beta-sandwich" evidence="5">
    <location>
        <begin position="204"/>
        <end position="299"/>
    </location>
</feature>
<dbReference type="PANTHER" id="PTHR42732">
    <property type="entry name" value="BETA-GALACTOSIDASE"/>
    <property type="match status" value="1"/>
</dbReference>
<dbReference type="InterPro" id="IPR008979">
    <property type="entry name" value="Galactose-bd-like_sf"/>
</dbReference>
<comment type="caution">
    <text evidence="8">The sequence shown here is derived from an EMBL/GenBank/DDBJ whole genome shotgun (WGS) entry which is preliminary data.</text>
</comment>
<evidence type="ECO:0000259" key="7">
    <source>
        <dbReference type="Pfam" id="PF22666"/>
    </source>
</evidence>
<evidence type="ECO:0000259" key="5">
    <source>
        <dbReference type="Pfam" id="PF00703"/>
    </source>
</evidence>
<proteinExistence type="inferred from homology"/>
<dbReference type="GO" id="GO:0004553">
    <property type="term" value="F:hydrolase activity, hydrolyzing O-glycosyl compounds"/>
    <property type="evidence" value="ECO:0007669"/>
    <property type="project" value="InterPro"/>
</dbReference>
<keyword evidence="3" id="KW-0326">Glycosidase</keyword>
<evidence type="ECO:0000256" key="4">
    <source>
        <dbReference type="SAM" id="MobiDB-lite"/>
    </source>
</evidence>
<evidence type="ECO:0000259" key="6">
    <source>
        <dbReference type="Pfam" id="PF02836"/>
    </source>
</evidence>
<dbReference type="Proteomes" id="UP000569329">
    <property type="component" value="Unassembled WGS sequence"/>
</dbReference>
<dbReference type="InterPro" id="IPR017853">
    <property type="entry name" value="GH"/>
</dbReference>
<dbReference type="InterPro" id="IPR036156">
    <property type="entry name" value="Beta-gal/glucu_dom_sf"/>
</dbReference>
<dbReference type="RefSeq" id="WP_182543687.1">
    <property type="nucleotide sequence ID" value="NZ_JACGWZ010000002.1"/>
</dbReference>
<dbReference type="InterPro" id="IPR006103">
    <property type="entry name" value="Glyco_hydro_2_cat"/>
</dbReference>
<protein>
    <submittedName>
        <fullName evidence="8">Beta-galactosidase/beta-glucuronidase</fullName>
    </submittedName>
</protein>
<reference evidence="8 9" key="1">
    <citation type="submission" date="2020-07" db="EMBL/GenBank/DDBJ databases">
        <title>Sequencing the genomes of 1000 actinobacteria strains.</title>
        <authorList>
            <person name="Klenk H.-P."/>
        </authorList>
    </citation>
    <scope>NUCLEOTIDE SEQUENCE [LARGE SCALE GENOMIC DNA]</scope>
    <source>
        <strain evidence="8 9">DSM 45975</strain>
    </source>
</reference>
<dbReference type="Pfam" id="PF22666">
    <property type="entry name" value="Glyco_hydro_2_N2"/>
    <property type="match status" value="1"/>
</dbReference>